<dbReference type="InParanoid" id="A0A1Z5K6E9"/>
<proteinExistence type="predicted"/>
<name>A0A1Z5K6E9_FISSO</name>
<dbReference type="Pfam" id="PF13359">
    <property type="entry name" value="DDE_Tnp_4"/>
    <property type="match status" value="1"/>
</dbReference>
<keyword evidence="5" id="KW-1185">Reference proteome</keyword>
<dbReference type="EMBL" id="BDSP01000173">
    <property type="protein sequence ID" value="GAX21863.1"/>
    <property type="molecule type" value="Genomic_DNA"/>
</dbReference>
<protein>
    <recommendedName>
        <fullName evidence="3">DDE Tnp4 domain-containing protein</fullName>
    </recommendedName>
</protein>
<dbReference type="OrthoDB" id="40315at2759"/>
<dbReference type="Proteomes" id="UP000198406">
    <property type="component" value="Unassembled WGS sequence"/>
</dbReference>
<dbReference type="AlphaFoldDB" id="A0A1Z5K6E9"/>
<dbReference type="GO" id="GO:0046872">
    <property type="term" value="F:metal ion binding"/>
    <property type="evidence" value="ECO:0007669"/>
    <property type="project" value="UniProtKB-KW"/>
</dbReference>
<dbReference type="InterPro" id="IPR027806">
    <property type="entry name" value="HARBI1_dom"/>
</dbReference>
<evidence type="ECO:0000256" key="1">
    <source>
        <dbReference type="ARBA" id="ARBA00001968"/>
    </source>
</evidence>
<sequence length="302" mass="35347">MLFSEDDVLVRGLHIRGVWTEGKSRQWAVDEFKSIYGSTPLVLAKMWHDLVTSNLVRLTEREKKEWGFDFFLRAHCFMFTYPKNVREMARSFKINQFYVRGRMMWRWIERIALLAQLKIVWPSRFDDPASERFIITVDGTDFKCTEPQHDTLPIDRQFFSQKFNHGAVKYEVALSIFEPKCVWMNGPHPGGRHDLTILREGGLLQQMIPGKLAIADRGYRTSVLAEQEKLSLPNDFDGDEVKDFKGCARSRHESYNGRLKKFGILDKTFRHRPLMQKHGHAFRAVVVTQQYQLENGSILFEV</sequence>
<organism evidence="4 5">
    <name type="scientific">Fistulifera solaris</name>
    <name type="common">Oleaginous diatom</name>
    <dbReference type="NCBI Taxonomy" id="1519565"/>
    <lineage>
        <taxon>Eukaryota</taxon>
        <taxon>Sar</taxon>
        <taxon>Stramenopiles</taxon>
        <taxon>Ochrophyta</taxon>
        <taxon>Bacillariophyta</taxon>
        <taxon>Bacillariophyceae</taxon>
        <taxon>Bacillariophycidae</taxon>
        <taxon>Naviculales</taxon>
        <taxon>Naviculaceae</taxon>
        <taxon>Fistulifera</taxon>
    </lineage>
</organism>
<gene>
    <name evidence="4" type="ORF">FisN_30Hu064</name>
</gene>
<feature type="domain" description="DDE Tnp4" evidence="3">
    <location>
        <begin position="137"/>
        <end position="285"/>
    </location>
</feature>
<reference evidence="4 5" key="1">
    <citation type="journal article" date="2015" name="Plant Cell">
        <title>Oil accumulation by the oleaginous diatom Fistulifera solaris as revealed by the genome and transcriptome.</title>
        <authorList>
            <person name="Tanaka T."/>
            <person name="Maeda Y."/>
            <person name="Veluchamy A."/>
            <person name="Tanaka M."/>
            <person name="Abida H."/>
            <person name="Marechal E."/>
            <person name="Bowler C."/>
            <person name="Muto M."/>
            <person name="Sunaga Y."/>
            <person name="Tanaka M."/>
            <person name="Yoshino T."/>
            <person name="Taniguchi T."/>
            <person name="Fukuda Y."/>
            <person name="Nemoto M."/>
            <person name="Matsumoto M."/>
            <person name="Wong P.S."/>
            <person name="Aburatani S."/>
            <person name="Fujibuchi W."/>
        </authorList>
    </citation>
    <scope>NUCLEOTIDE SEQUENCE [LARGE SCALE GENOMIC DNA]</scope>
    <source>
        <strain evidence="4 5">JPCC DA0580</strain>
    </source>
</reference>
<accession>A0A1Z5K6E9</accession>
<evidence type="ECO:0000259" key="3">
    <source>
        <dbReference type="Pfam" id="PF13359"/>
    </source>
</evidence>
<evidence type="ECO:0000313" key="4">
    <source>
        <dbReference type="EMBL" id="GAX21863.1"/>
    </source>
</evidence>
<evidence type="ECO:0000256" key="2">
    <source>
        <dbReference type="ARBA" id="ARBA00022723"/>
    </source>
</evidence>
<comment type="cofactor">
    <cofactor evidence="1">
        <name>a divalent metal cation</name>
        <dbReference type="ChEBI" id="CHEBI:60240"/>
    </cofactor>
</comment>
<comment type="caution">
    <text evidence="4">The sequence shown here is derived from an EMBL/GenBank/DDBJ whole genome shotgun (WGS) entry which is preliminary data.</text>
</comment>
<keyword evidence="2" id="KW-0479">Metal-binding</keyword>
<evidence type="ECO:0000313" key="5">
    <source>
        <dbReference type="Proteomes" id="UP000198406"/>
    </source>
</evidence>